<organism evidence="1">
    <name type="scientific">Rhinolophus creaghi</name>
    <name type="common">Creagh's horseshoe bat</name>
    <dbReference type="NCBI Taxonomy" id="178895"/>
    <lineage>
        <taxon>Eukaryota</taxon>
        <taxon>Metazoa</taxon>
        <taxon>Chordata</taxon>
        <taxon>Craniata</taxon>
        <taxon>Vertebrata</taxon>
        <taxon>Euteleostomi</taxon>
        <taxon>Mammalia</taxon>
        <taxon>Eutheria</taxon>
        <taxon>Laurasiatheria</taxon>
        <taxon>Chiroptera</taxon>
        <taxon>Yinpterochiroptera</taxon>
        <taxon>Rhinolophoidea</taxon>
        <taxon>Rhinolophidae</taxon>
        <taxon>Rhinolophinae</taxon>
        <taxon>Rhinolophus</taxon>
    </lineage>
</organism>
<feature type="non-terminal residue" evidence="1">
    <location>
        <position position="1"/>
    </location>
</feature>
<sequence>CSSTSPTGPSYCALATQKLGASPSPGSLTL</sequence>
<reference evidence="1" key="1">
    <citation type="journal article" date="2015" name="Mol. Biol. Evol.">
        <title>How and why overcome the impediments to resolution: lessons from rhinolophid and hipposiderid bats.</title>
        <authorList>
            <person name="Foley N.M."/>
            <person name="Thong V.D."/>
            <person name="Soisook P."/>
            <person name="Goodman S.M."/>
            <person name="Armstrong K.N."/>
            <person name="Jacobs D.S."/>
            <person name="Puechmaille S.J."/>
            <person name="Teeling E.C."/>
        </authorList>
    </citation>
    <scope>NUCLEOTIDE SEQUENCE</scope>
    <source>
        <strain evidence="1">B4T24</strain>
    </source>
</reference>
<dbReference type="EMBL" id="KP176048">
    <property type="protein sequence ID" value="AJQ24375.2"/>
    <property type="molecule type" value="Genomic_DNA"/>
</dbReference>
<proteinExistence type="predicted"/>
<feature type="non-terminal residue" evidence="1">
    <location>
        <position position="30"/>
    </location>
</feature>
<evidence type="ECO:0000313" key="1">
    <source>
        <dbReference type="EMBL" id="AJQ24375.2"/>
    </source>
</evidence>
<accession>A0A0C5PYY6</accession>
<protein>
    <submittedName>
        <fullName evidence="1">Signal transducer and activator of transcription</fullName>
    </submittedName>
</protein>
<gene>
    <name evidence="1" type="primary">STAT5A</name>
</gene>
<name>A0A0C5PYY6_RHICR</name>
<reference evidence="1" key="2">
    <citation type="journal article" date="2016" name="Mol. Phylogenet. Evol.">
        <title>Nuclear introns outperform mitochondrial DNA in inter-specific phylogenetic reconstruction: Lessons from horseshoe bats (Rhinolophidae: Chiroptera).</title>
        <authorList>
            <person name="Dool S.E."/>
            <person name="Puechmaille S.J."/>
            <person name="Foley N.M."/>
            <person name="Allegrini B."/>
            <person name="Bastian A."/>
            <person name="Mutumi G.L."/>
            <person name="Maluleke T.G."/>
            <person name="Odendaal L.J."/>
            <person name="Teeling E.C."/>
            <person name="Jacobs D.S."/>
        </authorList>
    </citation>
    <scope>NUCLEOTIDE SEQUENCE</scope>
    <source>
        <strain evidence="1">B4T24</strain>
    </source>
</reference>
<dbReference type="AlphaFoldDB" id="A0A0C5PYY6"/>